<feature type="domain" description="Transposase IS4-like" evidence="1">
    <location>
        <begin position="21"/>
        <end position="202"/>
    </location>
</feature>
<dbReference type="InterPro" id="IPR053520">
    <property type="entry name" value="Transposase_Tn903"/>
</dbReference>
<protein>
    <recommendedName>
        <fullName evidence="1">Transposase IS4-like domain-containing protein</fullName>
    </recommendedName>
</protein>
<dbReference type="Proteomes" id="UP000555393">
    <property type="component" value="Unassembled WGS sequence"/>
</dbReference>
<accession>A0A841M000</accession>
<dbReference type="PANTHER" id="PTHR34631:SF3">
    <property type="entry name" value="ISSOD12 TRANSPOSASE TNPA_ISSOD12"/>
    <property type="match status" value="1"/>
</dbReference>
<dbReference type="InterPro" id="IPR002559">
    <property type="entry name" value="Transposase_11"/>
</dbReference>
<reference evidence="2 3" key="1">
    <citation type="submission" date="2020-08" db="EMBL/GenBank/DDBJ databases">
        <title>Genomic Encyclopedia of Type Strains, Phase IV (KMG-IV): sequencing the most valuable type-strain genomes for metagenomic binning, comparative biology and taxonomic classification.</title>
        <authorList>
            <person name="Goeker M."/>
        </authorList>
    </citation>
    <scope>NUCLEOTIDE SEQUENCE [LARGE SCALE GENOMIC DNA]</scope>
    <source>
        <strain evidence="2 3">DSM 22336</strain>
    </source>
</reference>
<evidence type="ECO:0000259" key="1">
    <source>
        <dbReference type="Pfam" id="PF01609"/>
    </source>
</evidence>
<dbReference type="GO" id="GO:0003677">
    <property type="term" value="F:DNA binding"/>
    <property type="evidence" value="ECO:0007669"/>
    <property type="project" value="InterPro"/>
</dbReference>
<evidence type="ECO:0000313" key="3">
    <source>
        <dbReference type="Proteomes" id="UP000555393"/>
    </source>
</evidence>
<gene>
    <name evidence="2" type="ORF">FHS77_002660</name>
</gene>
<dbReference type="NCBIfam" id="NF033579">
    <property type="entry name" value="transpos_IS5_2"/>
    <property type="match status" value="1"/>
</dbReference>
<name>A0A841M000_9HYPH</name>
<dbReference type="AlphaFoldDB" id="A0A841M000"/>
<dbReference type="GO" id="GO:0006313">
    <property type="term" value="P:DNA transposition"/>
    <property type="evidence" value="ECO:0007669"/>
    <property type="project" value="InterPro"/>
</dbReference>
<sequence>MHNSFGLQNGTSQPGESRQRAVHVLIGSTGLKICGAGQRLEEKHGVKARRQWHKLHLAVDADTGEILAEVLTDQSISDISQLEALLEQIDIPITSFTGDGAYDSDETYQAARRHSTVASIIIPPRMRKPQNKHHGPSDQRNWHTNAIAHHGRMRWQSITGYGRRAKAETSMGRYKSIIGNRLRSRKLANQKTEVILGCRILNRMLNRARPNSVRVTETTA</sequence>
<dbReference type="PANTHER" id="PTHR34631">
    <property type="match status" value="1"/>
</dbReference>
<dbReference type="EMBL" id="JACIIU010000016">
    <property type="protein sequence ID" value="MBB6262092.1"/>
    <property type="molecule type" value="Genomic_DNA"/>
</dbReference>
<dbReference type="Pfam" id="PF01609">
    <property type="entry name" value="DDE_Tnp_1"/>
    <property type="match status" value="1"/>
</dbReference>
<dbReference type="InterPro" id="IPR053172">
    <property type="entry name" value="Tn903_transposase"/>
</dbReference>
<keyword evidence="3" id="KW-1185">Reference proteome</keyword>
<dbReference type="GO" id="GO:0004803">
    <property type="term" value="F:transposase activity"/>
    <property type="evidence" value="ECO:0007669"/>
    <property type="project" value="InterPro"/>
</dbReference>
<organism evidence="2 3">
    <name type="scientific">Paenochrobactrum gallinarii</name>
    <dbReference type="NCBI Taxonomy" id="643673"/>
    <lineage>
        <taxon>Bacteria</taxon>
        <taxon>Pseudomonadati</taxon>
        <taxon>Pseudomonadota</taxon>
        <taxon>Alphaproteobacteria</taxon>
        <taxon>Hyphomicrobiales</taxon>
        <taxon>Brucellaceae</taxon>
        <taxon>Paenochrobactrum</taxon>
    </lineage>
</organism>
<proteinExistence type="predicted"/>
<comment type="caution">
    <text evidence="2">The sequence shown here is derived from an EMBL/GenBank/DDBJ whole genome shotgun (WGS) entry which is preliminary data.</text>
</comment>
<evidence type="ECO:0000313" key="2">
    <source>
        <dbReference type="EMBL" id="MBB6262092.1"/>
    </source>
</evidence>